<comment type="caution">
    <text evidence="1">The sequence shown here is derived from an EMBL/GenBank/DDBJ whole genome shotgun (WGS) entry which is preliminary data.</text>
</comment>
<accession>A0ACC2NHG4</accession>
<protein>
    <submittedName>
        <fullName evidence="1">Uncharacterized protein</fullName>
    </submittedName>
</protein>
<evidence type="ECO:0000313" key="1">
    <source>
        <dbReference type="EMBL" id="KAJ8670559.1"/>
    </source>
</evidence>
<dbReference type="Proteomes" id="UP001239111">
    <property type="component" value="Chromosome 3"/>
</dbReference>
<keyword evidence="2" id="KW-1185">Reference proteome</keyword>
<evidence type="ECO:0000313" key="2">
    <source>
        <dbReference type="Proteomes" id="UP001239111"/>
    </source>
</evidence>
<dbReference type="EMBL" id="CM056743">
    <property type="protein sequence ID" value="KAJ8670559.1"/>
    <property type="molecule type" value="Genomic_DNA"/>
</dbReference>
<reference evidence="1" key="1">
    <citation type="submission" date="2023-04" db="EMBL/GenBank/DDBJ databases">
        <title>A chromosome-level genome assembly of the parasitoid wasp Eretmocerus hayati.</title>
        <authorList>
            <person name="Zhong Y."/>
            <person name="Liu S."/>
            <person name="Liu Y."/>
        </authorList>
    </citation>
    <scope>NUCLEOTIDE SEQUENCE</scope>
    <source>
        <strain evidence="1">ZJU_SS_LIU_2023</strain>
    </source>
</reference>
<name>A0ACC2NHG4_9HYME</name>
<organism evidence="1 2">
    <name type="scientific">Eretmocerus hayati</name>
    <dbReference type="NCBI Taxonomy" id="131215"/>
    <lineage>
        <taxon>Eukaryota</taxon>
        <taxon>Metazoa</taxon>
        <taxon>Ecdysozoa</taxon>
        <taxon>Arthropoda</taxon>
        <taxon>Hexapoda</taxon>
        <taxon>Insecta</taxon>
        <taxon>Pterygota</taxon>
        <taxon>Neoptera</taxon>
        <taxon>Endopterygota</taxon>
        <taxon>Hymenoptera</taxon>
        <taxon>Apocrita</taxon>
        <taxon>Proctotrupomorpha</taxon>
        <taxon>Chalcidoidea</taxon>
        <taxon>Aphelinidae</taxon>
        <taxon>Aphelininae</taxon>
        <taxon>Eretmocerus</taxon>
    </lineage>
</organism>
<sequence length="240" mass="28545">MVRLETGCAKLDWEVIKSTLHYWIKIMKMKENRLPRLAYENMRNTYLTNPSIPANSSWYTRLIEMLQKVDHVYLLEQESPEAILQALPTIEGRTRKIAFEEDIKRALGSTYNQTFKEIKDLETLHVEPYLTLALPLSYIRVFANCRLAGRYSLKFYLNKIQYKINPSENCQVSNCNALEKIEHIIFECPMYTNLRTKYLDDAGRMDLFKSYDSDKIRNLFFYIRDVIKLRAFILNEYYTD</sequence>
<gene>
    <name evidence="1" type="ORF">QAD02_001818</name>
</gene>
<proteinExistence type="predicted"/>